<dbReference type="InterPro" id="IPR027417">
    <property type="entry name" value="P-loop_NTPase"/>
</dbReference>
<feature type="domain" description="ABC transporter" evidence="10">
    <location>
        <begin position="3"/>
        <end position="240"/>
    </location>
</feature>
<keyword evidence="7" id="KW-0408">Iron</keyword>
<dbReference type="PROSITE" id="PS50893">
    <property type="entry name" value="ABC_TRANSPORTER_2"/>
    <property type="match status" value="1"/>
</dbReference>
<gene>
    <name evidence="11" type="ORF">J2S02_002236</name>
</gene>
<keyword evidence="2" id="KW-0813">Transport</keyword>
<evidence type="ECO:0000256" key="2">
    <source>
        <dbReference type="ARBA" id="ARBA00022448"/>
    </source>
</evidence>
<dbReference type="PANTHER" id="PTHR42771">
    <property type="entry name" value="IRON(3+)-HYDROXAMATE IMPORT ATP-BINDING PROTEIN FHUC"/>
    <property type="match status" value="1"/>
</dbReference>
<evidence type="ECO:0000256" key="7">
    <source>
        <dbReference type="ARBA" id="ARBA00023004"/>
    </source>
</evidence>
<proteinExistence type="predicted"/>
<keyword evidence="5" id="KW-0547">Nucleotide-binding</keyword>
<name>A0ABT9Z231_9BACI</name>
<reference evidence="11 12" key="1">
    <citation type="submission" date="2023-07" db="EMBL/GenBank/DDBJ databases">
        <title>Genomic Encyclopedia of Type Strains, Phase IV (KMG-IV): sequencing the most valuable type-strain genomes for metagenomic binning, comparative biology and taxonomic classification.</title>
        <authorList>
            <person name="Goeker M."/>
        </authorList>
    </citation>
    <scope>NUCLEOTIDE SEQUENCE [LARGE SCALE GENOMIC DNA]</scope>
    <source>
        <strain evidence="11 12">DSM 17723</strain>
    </source>
</reference>
<evidence type="ECO:0000256" key="5">
    <source>
        <dbReference type="ARBA" id="ARBA00022741"/>
    </source>
</evidence>
<dbReference type="PROSITE" id="PS00211">
    <property type="entry name" value="ABC_TRANSPORTER_1"/>
    <property type="match status" value="1"/>
</dbReference>
<dbReference type="InterPro" id="IPR051535">
    <property type="entry name" value="Siderophore_ABC-ATPase"/>
</dbReference>
<dbReference type="SMART" id="SM00382">
    <property type="entry name" value="AAA"/>
    <property type="match status" value="1"/>
</dbReference>
<evidence type="ECO:0000256" key="9">
    <source>
        <dbReference type="ARBA" id="ARBA00023136"/>
    </source>
</evidence>
<evidence type="ECO:0000259" key="10">
    <source>
        <dbReference type="PROSITE" id="PS50893"/>
    </source>
</evidence>
<dbReference type="Pfam" id="PF00005">
    <property type="entry name" value="ABC_tran"/>
    <property type="match status" value="1"/>
</dbReference>
<evidence type="ECO:0000256" key="1">
    <source>
        <dbReference type="ARBA" id="ARBA00004202"/>
    </source>
</evidence>
<dbReference type="RefSeq" id="WP_174880306.1">
    <property type="nucleotide sequence ID" value="NZ_CADEPK010000142.1"/>
</dbReference>
<keyword evidence="4" id="KW-0410">Iron transport</keyword>
<dbReference type="InterPro" id="IPR003593">
    <property type="entry name" value="AAA+_ATPase"/>
</dbReference>
<comment type="caution">
    <text evidence="11">The sequence shown here is derived from an EMBL/GenBank/DDBJ whole genome shotgun (WGS) entry which is preliminary data.</text>
</comment>
<keyword evidence="8" id="KW-0406">Ion transport</keyword>
<dbReference type="CDD" id="cd03214">
    <property type="entry name" value="ABC_Iron-Siderophores_B12_Hemin"/>
    <property type="match status" value="1"/>
</dbReference>
<dbReference type="SUPFAM" id="SSF52540">
    <property type="entry name" value="P-loop containing nucleoside triphosphate hydrolases"/>
    <property type="match status" value="1"/>
</dbReference>
<keyword evidence="9" id="KW-0472">Membrane</keyword>
<evidence type="ECO:0000256" key="3">
    <source>
        <dbReference type="ARBA" id="ARBA00022475"/>
    </source>
</evidence>
<evidence type="ECO:0000256" key="8">
    <source>
        <dbReference type="ARBA" id="ARBA00023065"/>
    </source>
</evidence>
<organism evidence="11 12">
    <name type="scientific">Metabacillus niabensis</name>
    <dbReference type="NCBI Taxonomy" id="324854"/>
    <lineage>
        <taxon>Bacteria</taxon>
        <taxon>Bacillati</taxon>
        <taxon>Bacillota</taxon>
        <taxon>Bacilli</taxon>
        <taxon>Bacillales</taxon>
        <taxon>Bacillaceae</taxon>
        <taxon>Metabacillus</taxon>
    </lineage>
</organism>
<dbReference type="PANTHER" id="PTHR42771:SF4">
    <property type="entry name" value="IRON(3+)-HYDROXAMATE IMPORT ATP-BINDING PROTEIN FHUC"/>
    <property type="match status" value="1"/>
</dbReference>
<dbReference type="Gene3D" id="3.40.50.300">
    <property type="entry name" value="P-loop containing nucleotide triphosphate hydrolases"/>
    <property type="match status" value="1"/>
</dbReference>
<accession>A0ABT9Z231</accession>
<protein>
    <submittedName>
        <fullName evidence="11">ABC-type cobalamin/Fe3+-siderophores transport system ATPase subunit</fullName>
    </submittedName>
</protein>
<evidence type="ECO:0000256" key="6">
    <source>
        <dbReference type="ARBA" id="ARBA00022840"/>
    </source>
</evidence>
<dbReference type="Proteomes" id="UP001232245">
    <property type="component" value="Unassembled WGS sequence"/>
</dbReference>
<evidence type="ECO:0000256" key="4">
    <source>
        <dbReference type="ARBA" id="ARBA00022496"/>
    </source>
</evidence>
<dbReference type="InterPro" id="IPR003439">
    <property type="entry name" value="ABC_transporter-like_ATP-bd"/>
</dbReference>
<keyword evidence="3" id="KW-1003">Cell membrane</keyword>
<comment type="subcellular location">
    <subcellularLocation>
        <location evidence="1">Cell membrane</location>
        <topology evidence="1">Peripheral membrane protein</topology>
    </subcellularLocation>
</comment>
<keyword evidence="6" id="KW-0067">ATP-binding</keyword>
<dbReference type="InterPro" id="IPR017871">
    <property type="entry name" value="ABC_transporter-like_CS"/>
</dbReference>
<dbReference type="EMBL" id="JAUSTZ010000003">
    <property type="protein sequence ID" value="MDQ0225892.1"/>
    <property type="molecule type" value="Genomic_DNA"/>
</dbReference>
<sequence>MTVIETDNLTLQIGHFHLQHIDIKIPKEKITAIIGPNGSGKSTLLKVISRLLTHDTGDVRVEGRSAKQYKAKEFAQIVSMLPQSKNSLPNLTVRELVSYGRAPYKKIFEARLTANDEAFINWAMEVTGTKKFADRMYTTLSGGEQQKVRIALTLAQNTSIILLDEPTTFLDIAHQLDVMEMLKEINETYQFTIVMVLHELQQAAAYSDFLIAMKQGKIAAFGSPKELLTPQFLKDVYDIDALVKYEGNYPLIIPRQRNLSALSI</sequence>
<evidence type="ECO:0000313" key="11">
    <source>
        <dbReference type="EMBL" id="MDQ0225892.1"/>
    </source>
</evidence>
<evidence type="ECO:0000313" key="12">
    <source>
        <dbReference type="Proteomes" id="UP001232245"/>
    </source>
</evidence>
<keyword evidence="12" id="KW-1185">Reference proteome</keyword>